<keyword evidence="5" id="KW-1185">Reference proteome</keyword>
<dbReference type="EMBL" id="MSYM01000005">
    <property type="protein sequence ID" value="OLP08105.1"/>
    <property type="molecule type" value="Genomic_DNA"/>
</dbReference>
<dbReference type="GO" id="GO:0019867">
    <property type="term" value="C:outer membrane"/>
    <property type="evidence" value="ECO:0007669"/>
    <property type="project" value="InterPro"/>
</dbReference>
<reference evidence="4 5" key="1">
    <citation type="submission" date="2017-01" db="EMBL/GenBank/DDBJ databases">
        <title>Genome sequence of Rhodoferax antarcticus ANT.BR, a psychrophilic purple nonsulfur bacterium from an Antarctic microbial mat.</title>
        <authorList>
            <person name="Baker J."/>
            <person name="Riester C."/>
            <person name="Skinner B."/>
            <person name="Newell A."/>
            <person name="Swingley W."/>
            <person name="Madigan M."/>
            <person name="Jung D."/>
            <person name="Asao M."/>
            <person name="Chen M."/>
            <person name="Loughlin P."/>
            <person name="Pan H."/>
            <person name="Lin S."/>
            <person name="Li N."/>
            <person name="Shaw J."/>
            <person name="Prado M."/>
            <person name="Sherman C."/>
            <person name="Li X."/>
            <person name="Tang J."/>
            <person name="Blankenship R."/>
            <person name="Zhao T."/>
            <person name="Touchman J."/>
            <person name="Sattley M."/>
        </authorList>
    </citation>
    <scope>NUCLEOTIDE SEQUENCE [LARGE SCALE GENOMIC DNA]</scope>
    <source>
        <strain evidence="4 5">ANT.BR</strain>
    </source>
</reference>
<evidence type="ECO:0000313" key="5">
    <source>
        <dbReference type="Proteomes" id="UP000185911"/>
    </source>
</evidence>
<dbReference type="Proteomes" id="UP000185911">
    <property type="component" value="Unassembled WGS sequence"/>
</dbReference>
<evidence type="ECO:0000256" key="2">
    <source>
        <dbReference type="ARBA" id="ARBA00023136"/>
    </source>
</evidence>
<dbReference type="InterPro" id="IPR037873">
    <property type="entry name" value="BamE-like"/>
</dbReference>
<evidence type="ECO:0000259" key="3">
    <source>
        <dbReference type="Pfam" id="PF04355"/>
    </source>
</evidence>
<keyword evidence="2" id="KW-0472">Membrane</keyword>
<gene>
    <name evidence="4" type="ORF">BLL52_0393</name>
</gene>
<dbReference type="InterPro" id="IPR007450">
    <property type="entry name" value="BamE_dom"/>
</dbReference>
<accession>A0A1Q8YJG3</accession>
<evidence type="ECO:0000256" key="1">
    <source>
        <dbReference type="ARBA" id="ARBA00022729"/>
    </source>
</evidence>
<name>A0A1Q8YJG3_9BURK</name>
<sequence length="155" mass="17483">MGLSFLTACSGYAPPAQTSGMTEAQLVAQMGQPDTVRQTATGTRLEFPRGPMGHHTWFVDVDPNGKIIEIEQVLTELNFNQITAGMTQDEVRQRLGRPSETQGLGRSRGVVWNYRYENHFCQWFQVEISQEQQVRSTGYGTPPECLRNDNNMIFP</sequence>
<dbReference type="AlphaFoldDB" id="A0A1Q8YJG3"/>
<protein>
    <recommendedName>
        <fullName evidence="3">Outer membrane protein assembly factor BamE domain-containing protein</fullName>
    </recommendedName>
</protein>
<comment type="caution">
    <text evidence="4">The sequence shown here is derived from an EMBL/GenBank/DDBJ whole genome shotgun (WGS) entry which is preliminary data.</text>
</comment>
<dbReference type="STRING" id="81479.RA876_16055"/>
<evidence type="ECO:0000313" key="4">
    <source>
        <dbReference type="EMBL" id="OLP08105.1"/>
    </source>
</evidence>
<feature type="domain" description="Outer membrane protein assembly factor BamE" evidence="3">
    <location>
        <begin position="73"/>
        <end position="117"/>
    </location>
</feature>
<dbReference type="Pfam" id="PF04355">
    <property type="entry name" value="BamE"/>
    <property type="match status" value="1"/>
</dbReference>
<dbReference type="Gene3D" id="3.30.1450.10">
    <property type="match status" value="1"/>
</dbReference>
<keyword evidence="1" id="KW-0732">Signal</keyword>
<proteinExistence type="predicted"/>
<organism evidence="4 5">
    <name type="scientific">Rhodoferax antarcticus ANT.BR</name>
    <dbReference type="NCBI Taxonomy" id="1111071"/>
    <lineage>
        <taxon>Bacteria</taxon>
        <taxon>Pseudomonadati</taxon>
        <taxon>Pseudomonadota</taxon>
        <taxon>Betaproteobacteria</taxon>
        <taxon>Burkholderiales</taxon>
        <taxon>Comamonadaceae</taxon>
        <taxon>Rhodoferax</taxon>
    </lineage>
</organism>